<dbReference type="InterPro" id="IPR043128">
    <property type="entry name" value="Rev_trsase/Diguanyl_cyclase"/>
</dbReference>
<proteinExistence type="predicted"/>
<feature type="transmembrane region" description="Helical" evidence="1">
    <location>
        <begin position="14"/>
        <end position="35"/>
    </location>
</feature>
<feature type="domain" description="EAL" evidence="2">
    <location>
        <begin position="362"/>
        <end position="617"/>
    </location>
</feature>
<evidence type="ECO:0000313" key="4">
    <source>
        <dbReference type="EMBL" id="SFV52521.1"/>
    </source>
</evidence>
<dbReference type="CDD" id="cd01949">
    <property type="entry name" value="GGDEF"/>
    <property type="match status" value="1"/>
</dbReference>
<dbReference type="PANTHER" id="PTHR44757:SF2">
    <property type="entry name" value="BIOFILM ARCHITECTURE MAINTENANCE PROTEIN MBAA"/>
    <property type="match status" value="1"/>
</dbReference>
<evidence type="ECO:0000259" key="2">
    <source>
        <dbReference type="PROSITE" id="PS50883"/>
    </source>
</evidence>
<evidence type="ECO:0000256" key="1">
    <source>
        <dbReference type="SAM" id="Phobius"/>
    </source>
</evidence>
<dbReference type="NCBIfam" id="TIGR00254">
    <property type="entry name" value="GGDEF"/>
    <property type="match status" value="1"/>
</dbReference>
<dbReference type="SMART" id="SM00267">
    <property type="entry name" value="GGDEF"/>
    <property type="match status" value="1"/>
</dbReference>
<protein>
    <submittedName>
        <fullName evidence="4">Diguanylate cyclase/phosphodiesterase (GGDEF &amp; EAL domains) with PAS/PAC sensor(S)</fullName>
    </submittedName>
</protein>
<dbReference type="PROSITE" id="PS50887">
    <property type="entry name" value="GGDEF"/>
    <property type="match status" value="1"/>
</dbReference>
<dbReference type="InterPro" id="IPR029787">
    <property type="entry name" value="Nucleotide_cyclase"/>
</dbReference>
<dbReference type="SUPFAM" id="SSF141868">
    <property type="entry name" value="EAL domain-like"/>
    <property type="match status" value="1"/>
</dbReference>
<dbReference type="PROSITE" id="PS50883">
    <property type="entry name" value="EAL"/>
    <property type="match status" value="1"/>
</dbReference>
<name>A0A1W1BGA8_9ZZZZ</name>
<feature type="transmembrane region" description="Helical" evidence="1">
    <location>
        <begin position="79"/>
        <end position="98"/>
    </location>
</feature>
<dbReference type="InterPro" id="IPR001633">
    <property type="entry name" value="EAL_dom"/>
</dbReference>
<reference evidence="4" key="1">
    <citation type="submission" date="2016-10" db="EMBL/GenBank/DDBJ databases">
        <authorList>
            <person name="de Groot N.N."/>
        </authorList>
    </citation>
    <scope>NUCLEOTIDE SEQUENCE</scope>
</reference>
<dbReference type="InterPro" id="IPR052155">
    <property type="entry name" value="Biofilm_reg_signaling"/>
</dbReference>
<dbReference type="AlphaFoldDB" id="A0A1W1BGA8"/>
<keyword evidence="1" id="KW-0812">Transmembrane</keyword>
<feature type="transmembrane region" description="Helical" evidence="1">
    <location>
        <begin position="153"/>
        <end position="171"/>
    </location>
</feature>
<evidence type="ECO:0000259" key="3">
    <source>
        <dbReference type="PROSITE" id="PS50887"/>
    </source>
</evidence>
<dbReference type="SUPFAM" id="SSF55073">
    <property type="entry name" value="Nucleotide cyclase"/>
    <property type="match status" value="1"/>
</dbReference>
<dbReference type="CDD" id="cd01948">
    <property type="entry name" value="EAL"/>
    <property type="match status" value="1"/>
</dbReference>
<feature type="transmembrane region" description="Helical" evidence="1">
    <location>
        <begin position="41"/>
        <end position="59"/>
    </location>
</feature>
<dbReference type="PANTHER" id="PTHR44757">
    <property type="entry name" value="DIGUANYLATE CYCLASE DGCP"/>
    <property type="match status" value="1"/>
</dbReference>
<dbReference type="Pfam" id="PF00563">
    <property type="entry name" value="EAL"/>
    <property type="match status" value="1"/>
</dbReference>
<dbReference type="Pfam" id="PF00990">
    <property type="entry name" value="GGDEF"/>
    <property type="match status" value="1"/>
</dbReference>
<dbReference type="Gene3D" id="3.30.70.270">
    <property type="match status" value="1"/>
</dbReference>
<dbReference type="Gene3D" id="3.20.20.450">
    <property type="entry name" value="EAL domain"/>
    <property type="match status" value="1"/>
</dbReference>
<sequence>MNKKRFYNFLEKQILLLIGWSLLTGFGFTVLSMIYNVAKPALIWYGFIVLTSIWGWSLYRRFKYTRIEIDQLESWYQQVRLFIYVIFGLWTILFILYAEETTNNLHYVVVFIQVGASVIAATFLFSDKKIFVPILLILMYPLVVYFAMIQEAYGYFLAIYSVIFLGLLLHTSNNSYHLMQQIYHQAQHDPLTGLFNRRYFSDYLEQMLNSIISSKKFAYILLIDLDYFKTINDSLGHEIGDKLLIEVATRIEKFCEDTHLIARIGGDEFMMASYEFDDLSDCMKEADVFSKKLLVAIKDTYIVDHHHLHISASIGIKQIGDKYLKANQVIKEADIAMYEVKAQGRDGIIDFNEILAKKVDNDLEVERRLYFALKSNEIELHYQPQVDQDQKIIGCEVLARWNNSELGLINPSEFIMIAEKTGLIIDLGNYILSEAFKTLKKWEKNSLELEQFSINISVRQFLHSSFVYQVEHLCNIYLNENARKKLVFEVTETLLAEDINKIVSIINELKRLGISISMDDFGTGYSSLNFLREIPIDELKIDRAFVSRLGESDSDKMMVSTIISLANIYNLSIVAEGVESGEQFRFLLEHGCGIFQGFYFSKPLREEDFEIYMQRQNAIAGRMPLKRTAPNYIQAS</sequence>
<feature type="transmembrane region" description="Helical" evidence="1">
    <location>
        <begin position="104"/>
        <end position="125"/>
    </location>
</feature>
<keyword evidence="1" id="KW-1133">Transmembrane helix</keyword>
<keyword evidence="1" id="KW-0472">Membrane</keyword>
<dbReference type="EMBL" id="FPHD01000020">
    <property type="protein sequence ID" value="SFV52521.1"/>
    <property type="molecule type" value="Genomic_DNA"/>
</dbReference>
<feature type="domain" description="GGDEF" evidence="3">
    <location>
        <begin position="216"/>
        <end position="353"/>
    </location>
</feature>
<dbReference type="InterPro" id="IPR035919">
    <property type="entry name" value="EAL_sf"/>
</dbReference>
<feature type="transmembrane region" description="Helical" evidence="1">
    <location>
        <begin position="130"/>
        <end position="147"/>
    </location>
</feature>
<organism evidence="4">
    <name type="scientific">hydrothermal vent metagenome</name>
    <dbReference type="NCBI Taxonomy" id="652676"/>
    <lineage>
        <taxon>unclassified sequences</taxon>
        <taxon>metagenomes</taxon>
        <taxon>ecological metagenomes</taxon>
    </lineage>
</organism>
<gene>
    <name evidence="4" type="ORF">MNB_SV-8-1340</name>
</gene>
<dbReference type="InterPro" id="IPR000160">
    <property type="entry name" value="GGDEF_dom"/>
</dbReference>
<dbReference type="SMART" id="SM00052">
    <property type="entry name" value="EAL"/>
    <property type="match status" value="1"/>
</dbReference>
<accession>A0A1W1BGA8</accession>